<keyword evidence="4" id="KW-1185">Reference proteome</keyword>
<feature type="compositionally biased region" description="Polar residues" evidence="1">
    <location>
        <begin position="133"/>
        <end position="143"/>
    </location>
</feature>
<evidence type="ECO:0000313" key="3">
    <source>
        <dbReference type="EMBL" id="KAJ5247119.1"/>
    </source>
</evidence>
<name>A0A9W9TZ97_9EURO</name>
<evidence type="ECO:0000313" key="4">
    <source>
        <dbReference type="Proteomes" id="UP001150941"/>
    </source>
</evidence>
<feature type="compositionally biased region" description="Low complexity" evidence="1">
    <location>
        <begin position="154"/>
        <end position="169"/>
    </location>
</feature>
<dbReference type="OrthoDB" id="3926760at2759"/>
<dbReference type="EMBL" id="JAPQKS010000002">
    <property type="protein sequence ID" value="KAJ5247119.1"/>
    <property type="molecule type" value="Genomic_DNA"/>
</dbReference>
<feature type="compositionally biased region" description="Polar residues" evidence="1">
    <location>
        <begin position="178"/>
        <end position="188"/>
    </location>
</feature>
<feature type="region of interest" description="Disordered" evidence="1">
    <location>
        <begin position="253"/>
        <end position="286"/>
    </location>
</feature>
<proteinExistence type="predicted"/>
<feature type="compositionally biased region" description="Low complexity" evidence="1">
    <location>
        <begin position="254"/>
        <end position="264"/>
    </location>
</feature>
<evidence type="ECO:0000256" key="1">
    <source>
        <dbReference type="SAM" id="MobiDB-lite"/>
    </source>
</evidence>
<dbReference type="Proteomes" id="UP001150941">
    <property type="component" value="Unassembled WGS sequence"/>
</dbReference>
<keyword evidence="2" id="KW-0732">Signal</keyword>
<feature type="region of interest" description="Disordered" evidence="1">
    <location>
        <begin position="51"/>
        <end position="73"/>
    </location>
</feature>
<dbReference type="RefSeq" id="XP_058334540.1">
    <property type="nucleotide sequence ID" value="XM_058471399.1"/>
</dbReference>
<dbReference type="GeneID" id="83198702"/>
<evidence type="ECO:0000256" key="2">
    <source>
        <dbReference type="SAM" id="SignalP"/>
    </source>
</evidence>
<feature type="compositionally biased region" description="Basic and acidic residues" evidence="1">
    <location>
        <begin position="51"/>
        <end position="61"/>
    </location>
</feature>
<accession>A0A9W9TZ97</accession>
<comment type="caution">
    <text evidence="3">The sequence shown here is derived from an EMBL/GenBank/DDBJ whole genome shotgun (WGS) entry which is preliminary data.</text>
</comment>
<reference evidence="3" key="1">
    <citation type="submission" date="2022-11" db="EMBL/GenBank/DDBJ databases">
        <authorList>
            <person name="Petersen C."/>
        </authorList>
    </citation>
    <scope>NUCLEOTIDE SEQUENCE</scope>
    <source>
        <strain evidence="3">IBT 19713</strain>
    </source>
</reference>
<gene>
    <name evidence="3" type="ORF">N7468_002102</name>
</gene>
<organism evidence="3 4">
    <name type="scientific">Penicillium chermesinum</name>
    <dbReference type="NCBI Taxonomy" id="63820"/>
    <lineage>
        <taxon>Eukaryota</taxon>
        <taxon>Fungi</taxon>
        <taxon>Dikarya</taxon>
        <taxon>Ascomycota</taxon>
        <taxon>Pezizomycotina</taxon>
        <taxon>Eurotiomycetes</taxon>
        <taxon>Eurotiomycetidae</taxon>
        <taxon>Eurotiales</taxon>
        <taxon>Aspergillaceae</taxon>
        <taxon>Penicillium</taxon>
    </lineage>
</organism>
<sequence>MPAPIAKGILVTVSVLVAAGVAVYNSPQFQEWLSNSRRKLAVALHNLGDEIHPSDSHREDISMTEEESEAAEERRRLARAEIMRRAEVLESLRGARNSSRPLDSFDTLVDKDGNLLSAKDVEAEIDDVIASSTAVDTGAQQPTRRGISKDTPQGSSIGDSGLLLDLSSDTVSHHPSESDVQFTPTSETPGEALFDPFSGTPVGARSPVSDSSHTEGHADYYYSHPFPVSNQTEQSDFMSGISGLDIGDQAQHEISSASSIAGSSNQAREPVDAFSDGGLSDFDVHSIDDLHTPASWSEVGSVISDHDAGHQ</sequence>
<feature type="chain" id="PRO_5040896723" evidence="2">
    <location>
        <begin position="23"/>
        <end position="311"/>
    </location>
</feature>
<feature type="region of interest" description="Disordered" evidence="1">
    <location>
        <begin position="133"/>
        <end position="216"/>
    </location>
</feature>
<dbReference type="AlphaFoldDB" id="A0A9W9TZ97"/>
<reference evidence="3" key="2">
    <citation type="journal article" date="2023" name="IMA Fungus">
        <title>Comparative genomic study of the Penicillium genus elucidates a diverse pangenome and 15 lateral gene transfer events.</title>
        <authorList>
            <person name="Petersen C."/>
            <person name="Sorensen T."/>
            <person name="Nielsen M.R."/>
            <person name="Sondergaard T.E."/>
            <person name="Sorensen J.L."/>
            <person name="Fitzpatrick D.A."/>
            <person name="Frisvad J.C."/>
            <person name="Nielsen K.L."/>
        </authorList>
    </citation>
    <scope>NUCLEOTIDE SEQUENCE</scope>
    <source>
        <strain evidence="3">IBT 19713</strain>
    </source>
</reference>
<feature type="signal peptide" evidence="2">
    <location>
        <begin position="1"/>
        <end position="22"/>
    </location>
</feature>
<protein>
    <submittedName>
        <fullName evidence="3">Uncharacterized protein</fullName>
    </submittedName>
</protein>